<sequence>MAYKYIISKSLDPIFAIAIGTAAAWTRISREENEKGRDMTKTIEVVKRRVDIAWNGAGGRSRKGKEEDHEEGKAWEG</sequence>
<comment type="caution">
    <text evidence="1">The sequence shown here is derived from an EMBL/GenBank/DDBJ whole genome shotgun (WGS) entry which is preliminary data.</text>
</comment>
<keyword evidence="2" id="KW-1185">Reference proteome</keyword>
<reference evidence="1" key="1">
    <citation type="journal article" date="2020" name="Stud. Mycol.">
        <title>101 Dothideomycetes genomes: a test case for predicting lifestyles and emergence of pathogens.</title>
        <authorList>
            <person name="Haridas S."/>
            <person name="Albert R."/>
            <person name="Binder M."/>
            <person name="Bloem J."/>
            <person name="Labutti K."/>
            <person name="Salamov A."/>
            <person name="Andreopoulos B."/>
            <person name="Baker S."/>
            <person name="Barry K."/>
            <person name="Bills G."/>
            <person name="Bluhm B."/>
            <person name="Cannon C."/>
            <person name="Castanera R."/>
            <person name="Culley D."/>
            <person name="Daum C."/>
            <person name="Ezra D."/>
            <person name="Gonzalez J."/>
            <person name="Henrissat B."/>
            <person name="Kuo A."/>
            <person name="Liang C."/>
            <person name="Lipzen A."/>
            <person name="Lutzoni F."/>
            <person name="Magnuson J."/>
            <person name="Mondo S."/>
            <person name="Nolan M."/>
            <person name="Ohm R."/>
            <person name="Pangilinan J."/>
            <person name="Park H.-J."/>
            <person name="Ramirez L."/>
            <person name="Alfaro M."/>
            <person name="Sun H."/>
            <person name="Tritt A."/>
            <person name="Yoshinaga Y."/>
            <person name="Zwiers L.-H."/>
            <person name="Turgeon B."/>
            <person name="Goodwin S."/>
            <person name="Spatafora J."/>
            <person name="Crous P."/>
            <person name="Grigoriev I."/>
        </authorList>
    </citation>
    <scope>NUCLEOTIDE SEQUENCE</scope>
    <source>
        <strain evidence="1">ATCC 200398</strain>
    </source>
</reference>
<accession>A0ACB6QDH7</accession>
<dbReference type="EMBL" id="MU003535">
    <property type="protein sequence ID" value="KAF2464663.1"/>
    <property type="molecule type" value="Genomic_DNA"/>
</dbReference>
<protein>
    <submittedName>
        <fullName evidence="1">Uncharacterized protein</fullName>
    </submittedName>
</protein>
<gene>
    <name evidence="1" type="ORF">BDR25DRAFT_271715</name>
</gene>
<proteinExistence type="predicted"/>
<name>A0ACB6QDH7_9PLEO</name>
<organism evidence="1 2">
    <name type="scientific">Lindgomyces ingoldianus</name>
    <dbReference type="NCBI Taxonomy" id="673940"/>
    <lineage>
        <taxon>Eukaryota</taxon>
        <taxon>Fungi</taxon>
        <taxon>Dikarya</taxon>
        <taxon>Ascomycota</taxon>
        <taxon>Pezizomycotina</taxon>
        <taxon>Dothideomycetes</taxon>
        <taxon>Pleosporomycetidae</taxon>
        <taxon>Pleosporales</taxon>
        <taxon>Lindgomycetaceae</taxon>
        <taxon>Lindgomyces</taxon>
    </lineage>
</organism>
<evidence type="ECO:0000313" key="1">
    <source>
        <dbReference type="EMBL" id="KAF2464663.1"/>
    </source>
</evidence>
<dbReference type="Proteomes" id="UP000799755">
    <property type="component" value="Unassembled WGS sequence"/>
</dbReference>
<evidence type="ECO:0000313" key="2">
    <source>
        <dbReference type="Proteomes" id="UP000799755"/>
    </source>
</evidence>